<dbReference type="GO" id="GO:0030313">
    <property type="term" value="C:cell envelope"/>
    <property type="evidence" value="ECO:0007669"/>
    <property type="project" value="UniProtKB-SubCell"/>
</dbReference>
<keyword evidence="2" id="KW-0201">Cytochrome c-type biogenesis</keyword>
<dbReference type="RefSeq" id="WP_105246104.1">
    <property type="nucleotide sequence ID" value="NZ_PSZM01000024.1"/>
</dbReference>
<dbReference type="OrthoDB" id="9815205at2"/>
<dbReference type="InterPro" id="IPR050553">
    <property type="entry name" value="Thioredoxin_ResA/DsbE_sf"/>
</dbReference>
<gene>
    <name evidence="5" type="ORF">C4S77_03510</name>
</gene>
<proteinExistence type="predicted"/>
<dbReference type="Pfam" id="PF08534">
    <property type="entry name" value="Redoxin"/>
    <property type="match status" value="1"/>
</dbReference>
<dbReference type="PROSITE" id="PS51257">
    <property type="entry name" value="PROKAR_LIPOPROTEIN"/>
    <property type="match status" value="1"/>
</dbReference>
<dbReference type="InterPro" id="IPR017937">
    <property type="entry name" value="Thioredoxin_CS"/>
</dbReference>
<dbReference type="InterPro" id="IPR013740">
    <property type="entry name" value="Redoxin"/>
</dbReference>
<dbReference type="GO" id="GO:0016491">
    <property type="term" value="F:oxidoreductase activity"/>
    <property type="evidence" value="ECO:0007669"/>
    <property type="project" value="InterPro"/>
</dbReference>
<comment type="caution">
    <text evidence="5">The sequence shown here is derived from an EMBL/GenBank/DDBJ whole genome shotgun (WGS) entry which is preliminary data.</text>
</comment>
<comment type="subcellular location">
    <subcellularLocation>
        <location evidence="1">Cell envelope</location>
    </subcellularLocation>
</comment>
<dbReference type="PROSITE" id="PS00194">
    <property type="entry name" value="THIOREDOXIN_1"/>
    <property type="match status" value="1"/>
</dbReference>
<dbReference type="SUPFAM" id="SSF52833">
    <property type="entry name" value="Thioredoxin-like"/>
    <property type="match status" value="1"/>
</dbReference>
<evidence type="ECO:0000256" key="1">
    <source>
        <dbReference type="ARBA" id="ARBA00004196"/>
    </source>
</evidence>
<dbReference type="PANTHER" id="PTHR42852">
    <property type="entry name" value="THIOL:DISULFIDE INTERCHANGE PROTEIN DSBE"/>
    <property type="match status" value="1"/>
</dbReference>
<dbReference type="PROSITE" id="PS51352">
    <property type="entry name" value="THIOREDOXIN_2"/>
    <property type="match status" value="1"/>
</dbReference>
<evidence type="ECO:0000313" key="6">
    <source>
        <dbReference type="Proteomes" id="UP000238042"/>
    </source>
</evidence>
<dbReference type="EMBL" id="PSZM01000024">
    <property type="protein sequence ID" value="PQL94243.1"/>
    <property type="molecule type" value="Genomic_DNA"/>
</dbReference>
<evidence type="ECO:0000259" key="4">
    <source>
        <dbReference type="PROSITE" id="PS51352"/>
    </source>
</evidence>
<sequence length="189" mass="22048">MKNCLIGLSIVSFIFFTFSCKDKPNETQQKADSLSLEATSNKTIKNTRTNIIKSNFEKIQTLAHIDSDTVYITNYWATWCPPCVKEIPDFVDFQEKYKNKKVKFAFVNVNNEEEIQTQVIPFVEKNKMKNLYHINISDLMDNIGTLDPQMKELGIPITVIQKKNNRELFLGDLSKNFLYKKIEEYLTKK</sequence>
<dbReference type="Proteomes" id="UP000238042">
    <property type="component" value="Unassembled WGS sequence"/>
</dbReference>
<dbReference type="GO" id="GO:0017004">
    <property type="term" value="P:cytochrome complex assembly"/>
    <property type="evidence" value="ECO:0007669"/>
    <property type="project" value="UniProtKB-KW"/>
</dbReference>
<evidence type="ECO:0000256" key="2">
    <source>
        <dbReference type="ARBA" id="ARBA00022748"/>
    </source>
</evidence>
<feature type="domain" description="Thioredoxin" evidence="4">
    <location>
        <begin position="25"/>
        <end position="187"/>
    </location>
</feature>
<organism evidence="5 6">
    <name type="scientific">Apibacter adventoris</name>
    <dbReference type="NCBI Taxonomy" id="1679466"/>
    <lineage>
        <taxon>Bacteria</taxon>
        <taxon>Pseudomonadati</taxon>
        <taxon>Bacteroidota</taxon>
        <taxon>Flavobacteriia</taxon>
        <taxon>Flavobacteriales</taxon>
        <taxon>Weeksellaceae</taxon>
        <taxon>Apibacter</taxon>
    </lineage>
</organism>
<keyword evidence="3" id="KW-0676">Redox-active center</keyword>
<evidence type="ECO:0000313" key="5">
    <source>
        <dbReference type="EMBL" id="PQL94243.1"/>
    </source>
</evidence>
<evidence type="ECO:0000256" key="3">
    <source>
        <dbReference type="ARBA" id="ARBA00023284"/>
    </source>
</evidence>
<name>A0A2S8AF18_9FLAO</name>
<dbReference type="PANTHER" id="PTHR42852:SF13">
    <property type="entry name" value="PROTEIN DIPZ"/>
    <property type="match status" value="1"/>
</dbReference>
<dbReference type="AlphaFoldDB" id="A0A2S8AF18"/>
<accession>A0A2S8AF18</accession>
<dbReference type="InterPro" id="IPR013766">
    <property type="entry name" value="Thioredoxin_domain"/>
</dbReference>
<dbReference type="InterPro" id="IPR036249">
    <property type="entry name" value="Thioredoxin-like_sf"/>
</dbReference>
<protein>
    <recommendedName>
        <fullName evidence="4">Thioredoxin domain-containing protein</fullName>
    </recommendedName>
</protein>
<dbReference type="Gene3D" id="3.40.30.10">
    <property type="entry name" value="Glutaredoxin"/>
    <property type="match status" value="1"/>
</dbReference>
<keyword evidence="6" id="KW-1185">Reference proteome</keyword>
<dbReference type="CDD" id="cd02966">
    <property type="entry name" value="TlpA_like_family"/>
    <property type="match status" value="1"/>
</dbReference>
<reference evidence="5 6" key="1">
    <citation type="submission" date="2018-02" db="EMBL/GenBank/DDBJ databases">
        <title>Genome sequences of Apibacter spp., gut symbionts of Asian honey bees.</title>
        <authorList>
            <person name="Kwong W.K."/>
            <person name="Steele M.I."/>
            <person name="Moran N.A."/>
        </authorList>
    </citation>
    <scope>NUCLEOTIDE SEQUENCE [LARGE SCALE GENOMIC DNA]</scope>
    <source>
        <strain evidence="6">wkB301</strain>
    </source>
</reference>